<dbReference type="EMBL" id="JARAKH010006420">
    <property type="protein sequence ID" value="KAK8371691.1"/>
    <property type="molecule type" value="Genomic_DNA"/>
</dbReference>
<name>A0AAW0S9Y7_SCYPA</name>
<dbReference type="GO" id="GO:0008289">
    <property type="term" value="F:lipid binding"/>
    <property type="evidence" value="ECO:0007669"/>
    <property type="project" value="UniProtKB-KW"/>
</dbReference>
<reference evidence="8 9" key="1">
    <citation type="submission" date="2023-03" db="EMBL/GenBank/DDBJ databases">
        <title>High-quality genome of Scylla paramamosain provides insights in environmental adaptation.</title>
        <authorList>
            <person name="Zhang L."/>
        </authorList>
    </citation>
    <scope>NUCLEOTIDE SEQUENCE [LARGE SCALE GENOMIC DNA]</scope>
    <source>
        <strain evidence="8">LZ_2023a</strain>
        <tissue evidence="8">Muscle</tissue>
    </source>
</reference>
<evidence type="ECO:0000313" key="8">
    <source>
        <dbReference type="EMBL" id="KAK8371691.1"/>
    </source>
</evidence>
<evidence type="ECO:0000256" key="5">
    <source>
        <dbReference type="ARBA" id="ARBA00023136"/>
    </source>
</evidence>
<feature type="domain" description="MHD1" evidence="7">
    <location>
        <begin position="38"/>
        <end position="120"/>
    </location>
</feature>
<evidence type="ECO:0000256" key="6">
    <source>
        <dbReference type="ARBA" id="ARBA00034103"/>
    </source>
</evidence>
<sequence length="120" mass="14254">MLNCSPKFNFETCYLQAFAWFSDLLVEHAEIFWSLFAVDMDQVLAEQPPDTWDSFPLFQILNDYLRTDDNLKNGRFHQHLRETFAPMVVRYVDLMESSIAQSIHKGFEKERWENKGGGRW</sequence>
<dbReference type="GO" id="GO:0016079">
    <property type="term" value="P:synaptic vesicle exocytosis"/>
    <property type="evidence" value="ECO:0007669"/>
    <property type="project" value="InterPro"/>
</dbReference>
<dbReference type="GO" id="GO:0098793">
    <property type="term" value="C:presynapse"/>
    <property type="evidence" value="ECO:0007669"/>
    <property type="project" value="GOC"/>
</dbReference>
<evidence type="ECO:0000313" key="9">
    <source>
        <dbReference type="Proteomes" id="UP001487740"/>
    </source>
</evidence>
<evidence type="ECO:0000259" key="7">
    <source>
        <dbReference type="PROSITE" id="PS51258"/>
    </source>
</evidence>
<accession>A0AAW0S9Y7</accession>
<keyword evidence="4" id="KW-0446">Lipid-binding</keyword>
<dbReference type="AlphaFoldDB" id="A0AAW0S9Y7"/>
<gene>
    <name evidence="8" type="ORF">O3P69_015684</name>
</gene>
<evidence type="ECO:0000256" key="3">
    <source>
        <dbReference type="ARBA" id="ARBA00023018"/>
    </source>
</evidence>
<evidence type="ECO:0000256" key="4">
    <source>
        <dbReference type="ARBA" id="ARBA00023121"/>
    </source>
</evidence>
<evidence type="ECO:0000256" key="2">
    <source>
        <dbReference type="ARBA" id="ARBA00022448"/>
    </source>
</evidence>
<keyword evidence="5" id="KW-0472">Membrane</keyword>
<keyword evidence="3" id="KW-0770">Synapse</keyword>
<comment type="subcellular location">
    <subcellularLocation>
        <location evidence="1">Endomembrane system</location>
    </subcellularLocation>
    <subcellularLocation>
        <location evidence="6">Synapse</location>
    </subcellularLocation>
</comment>
<dbReference type="GO" id="GO:0012505">
    <property type="term" value="C:endomembrane system"/>
    <property type="evidence" value="ECO:0007669"/>
    <property type="project" value="UniProtKB-SubCell"/>
</dbReference>
<proteinExistence type="predicted"/>
<dbReference type="Pfam" id="PF06292">
    <property type="entry name" value="MUN"/>
    <property type="match status" value="1"/>
</dbReference>
<dbReference type="PROSITE" id="PS51258">
    <property type="entry name" value="MHD1"/>
    <property type="match status" value="1"/>
</dbReference>
<protein>
    <recommendedName>
        <fullName evidence="7">MHD1 domain-containing protein</fullName>
    </recommendedName>
</protein>
<evidence type="ECO:0000256" key="1">
    <source>
        <dbReference type="ARBA" id="ARBA00004308"/>
    </source>
</evidence>
<keyword evidence="9" id="KW-1185">Reference proteome</keyword>
<dbReference type="InterPro" id="IPR033227">
    <property type="entry name" value="CAPS"/>
</dbReference>
<keyword evidence="2" id="KW-0813">Transport</keyword>
<dbReference type="PANTHER" id="PTHR12166">
    <property type="entry name" value="CALCIUM-DEPENDENT SECRETION ACTIVATOR"/>
    <property type="match status" value="1"/>
</dbReference>
<organism evidence="8 9">
    <name type="scientific">Scylla paramamosain</name>
    <name type="common">Mud crab</name>
    <dbReference type="NCBI Taxonomy" id="85552"/>
    <lineage>
        <taxon>Eukaryota</taxon>
        <taxon>Metazoa</taxon>
        <taxon>Ecdysozoa</taxon>
        <taxon>Arthropoda</taxon>
        <taxon>Crustacea</taxon>
        <taxon>Multicrustacea</taxon>
        <taxon>Malacostraca</taxon>
        <taxon>Eumalacostraca</taxon>
        <taxon>Eucarida</taxon>
        <taxon>Decapoda</taxon>
        <taxon>Pleocyemata</taxon>
        <taxon>Brachyura</taxon>
        <taxon>Eubrachyura</taxon>
        <taxon>Portunoidea</taxon>
        <taxon>Portunidae</taxon>
        <taxon>Portuninae</taxon>
        <taxon>Scylla</taxon>
    </lineage>
</organism>
<dbReference type="PANTHER" id="PTHR12166:SF8">
    <property type="entry name" value="CALCIUM-DEPENDENT SECRETION ACTIVATOR"/>
    <property type="match status" value="1"/>
</dbReference>
<dbReference type="Proteomes" id="UP001487740">
    <property type="component" value="Unassembled WGS sequence"/>
</dbReference>
<comment type="caution">
    <text evidence="8">The sequence shown here is derived from an EMBL/GenBank/DDBJ whole genome shotgun (WGS) entry which is preliminary data.</text>
</comment>
<dbReference type="InterPro" id="IPR010439">
    <property type="entry name" value="MUN_dom"/>
</dbReference>
<dbReference type="GO" id="GO:1990504">
    <property type="term" value="P:dense core granule exocytosis"/>
    <property type="evidence" value="ECO:0007669"/>
    <property type="project" value="InterPro"/>
</dbReference>
<dbReference type="InterPro" id="IPR014770">
    <property type="entry name" value="Munc13_1"/>
</dbReference>